<dbReference type="Pfam" id="PF14856">
    <property type="entry name" value="Hce2"/>
    <property type="match status" value="1"/>
</dbReference>
<evidence type="ECO:0000259" key="2">
    <source>
        <dbReference type="Pfam" id="PF14856"/>
    </source>
</evidence>
<keyword evidence="4" id="KW-1185">Reference proteome</keyword>
<evidence type="ECO:0000313" key="4">
    <source>
        <dbReference type="Proteomes" id="UP000241462"/>
    </source>
</evidence>
<protein>
    <recommendedName>
        <fullName evidence="2">Ecp2 effector protein-like domain-containing protein</fullName>
    </recommendedName>
</protein>
<evidence type="ECO:0000256" key="1">
    <source>
        <dbReference type="SAM" id="SignalP"/>
    </source>
</evidence>
<dbReference type="OrthoDB" id="5240446at2759"/>
<dbReference type="Proteomes" id="UP000241462">
    <property type="component" value="Unassembled WGS sequence"/>
</dbReference>
<gene>
    <name evidence="3" type="ORF">BD289DRAFT_485495</name>
</gene>
<organism evidence="3 4">
    <name type="scientific">Coniella lustricola</name>
    <dbReference type="NCBI Taxonomy" id="2025994"/>
    <lineage>
        <taxon>Eukaryota</taxon>
        <taxon>Fungi</taxon>
        <taxon>Dikarya</taxon>
        <taxon>Ascomycota</taxon>
        <taxon>Pezizomycotina</taxon>
        <taxon>Sordariomycetes</taxon>
        <taxon>Sordariomycetidae</taxon>
        <taxon>Diaporthales</taxon>
        <taxon>Schizoparmaceae</taxon>
        <taxon>Coniella</taxon>
    </lineage>
</organism>
<feature type="signal peptide" evidence="1">
    <location>
        <begin position="1"/>
        <end position="19"/>
    </location>
</feature>
<evidence type="ECO:0000313" key="3">
    <source>
        <dbReference type="EMBL" id="PSR79539.1"/>
    </source>
</evidence>
<dbReference type="EMBL" id="KZ678563">
    <property type="protein sequence ID" value="PSR79539.1"/>
    <property type="molecule type" value="Genomic_DNA"/>
</dbReference>
<reference evidence="3 4" key="1">
    <citation type="journal article" date="2018" name="Mycol. Prog.">
        <title>Coniella lustricola, a new species from submerged detritus.</title>
        <authorList>
            <person name="Raudabaugh D.B."/>
            <person name="Iturriaga T."/>
            <person name="Carver A."/>
            <person name="Mondo S."/>
            <person name="Pangilinan J."/>
            <person name="Lipzen A."/>
            <person name="He G."/>
            <person name="Amirebrahimi M."/>
            <person name="Grigoriev I.V."/>
            <person name="Miller A.N."/>
        </authorList>
    </citation>
    <scope>NUCLEOTIDE SEQUENCE [LARGE SCALE GENOMIC DNA]</scope>
    <source>
        <strain evidence="3 4">B22-T-1</strain>
    </source>
</reference>
<accession>A0A2T2ZYD3</accession>
<proteinExistence type="predicted"/>
<name>A0A2T2ZYD3_9PEZI</name>
<keyword evidence="1" id="KW-0732">Signal</keyword>
<dbReference type="AlphaFoldDB" id="A0A2T2ZYD3"/>
<feature type="domain" description="Ecp2 effector protein-like" evidence="2">
    <location>
        <begin position="50"/>
        <end position="155"/>
    </location>
</feature>
<feature type="chain" id="PRO_5015640948" description="Ecp2 effector protein-like domain-containing protein" evidence="1">
    <location>
        <begin position="20"/>
        <end position="214"/>
    </location>
</feature>
<dbReference type="InterPro" id="IPR029226">
    <property type="entry name" value="Ecp2-like"/>
</dbReference>
<dbReference type="InParanoid" id="A0A2T2ZYD3"/>
<sequence length="214" mass="23686">MHLYMLLLLYSHLLGHVAARATVRHSTISDFLPRRTYSEHFRLADSVRNCSDASWSLEPLAASASILLEDCQHVLSNLRYNHGYYEVWQFDTNHYEPLTGFQSCVFAVAKRNDTNPDDYAIIGNDDVVSVVVEALGTARFHTNTTVAGVVGLFNCGPRKVPLSLIVYNGLTGYSDSRNYAPPVDLWGDVVYTSTATVPAPTTSNIPTESPEPTM</sequence>